<feature type="domain" description="F-box" evidence="2">
    <location>
        <begin position="44"/>
        <end position="90"/>
    </location>
</feature>
<dbReference type="SUPFAM" id="SSF52047">
    <property type="entry name" value="RNI-like"/>
    <property type="match status" value="1"/>
</dbReference>
<organism evidence="3 4">
    <name type="scientific">Stereocaulon virgatum</name>
    <dbReference type="NCBI Taxonomy" id="373712"/>
    <lineage>
        <taxon>Eukaryota</taxon>
        <taxon>Fungi</taxon>
        <taxon>Dikarya</taxon>
        <taxon>Ascomycota</taxon>
        <taxon>Pezizomycotina</taxon>
        <taxon>Lecanoromycetes</taxon>
        <taxon>OSLEUM clade</taxon>
        <taxon>Lecanoromycetidae</taxon>
        <taxon>Lecanorales</taxon>
        <taxon>Lecanorineae</taxon>
        <taxon>Stereocaulaceae</taxon>
        <taxon>Stereocaulon</taxon>
    </lineage>
</organism>
<dbReference type="Gene3D" id="3.80.10.10">
    <property type="entry name" value="Ribonuclease Inhibitor"/>
    <property type="match status" value="2"/>
</dbReference>
<reference evidence="3 4" key="1">
    <citation type="submission" date="2024-09" db="EMBL/GenBank/DDBJ databases">
        <title>Rethinking Asexuality: The Enigmatic Case of Functional Sexual Genes in Lepraria (Stereocaulaceae).</title>
        <authorList>
            <person name="Doellman M."/>
            <person name="Sun Y."/>
            <person name="Barcenas-Pena A."/>
            <person name="Lumbsch H.T."/>
            <person name="Grewe F."/>
        </authorList>
    </citation>
    <scope>NUCLEOTIDE SEQUENCE [LARGE SCALE GENOMIC DNA]</scope>
    <source>
        <strain evidence="3 4">Mercado 3170</strain>
    </source>
</reference>
<protein>
    <recommendedName>
        <fullName evidence="2">F-box domain-containing protein</fullName>
    </recommendedName>
</protein>
<dbReference type="InterPro" id="IPR001810">
    <property type="entry name" value="F-box_dom"/>
</dbReference>
<dbReference type="InterPro" id="IPR036047">
    <property type="entry name" value="F-box-like_dom_sf"/>
</dbReference>
<evidence type="ECO:0000313" key="4">
    <source>
        <dbReference type="Proteomes" id="UP001590950"/>
    </source>
</evidence>
<gene>
    <name evidence="3" type="ORF">N7G274_000357</name>
</gene>
<dbReference type="PROSITE" id="PS50181">
    <property type="entry name" value="FBOX"/>
    <property type="match status" value="1"/>
</dbReference>
<dbReference type="EMBL" id="JBEFKJ010000001">
    <property type="protein sequence ID" value="KAL2048445.1"/>
    <property type="molecule type" value="Genomic_DNA"/>
</dbReference>
<name>A0ABR4ASK1_9LECA</name>
<sequence>MRRSFPFLVLPEALPIPTPTVVADLTTNTSTSPTIIINHTAKMATTFTSLPPEIHREILSYLPIPSLLTFGLTSKNNHLIQTSSLSTLRLGVFHSRLAGMISLMEATATRSCLHSIQLLLPKNESKKKDRVLRNQNLRIANVVEKYTHTLRDLEIACWELQDSAALSLARLKNLKRLSIRLDHPHTRFSDLDPTFWDSAPGSPVWNLLATKKGEKGHSALGRLQSLNLERAGITDYQLTKILESNPNITELRLRKCLGLTDKIFKILAEGKVGRKIEILHFTRHCGKGIDERVLAYIGRIKNLKELSLHACYSLDSDALRKLNEEEWHIQELTLPSTPSSPRGGVEIDPEYK</sequence>
<feature type="region of interest" description="Disordered" evidence="1">
    <location>
        <begin position="333"/>
        <end position="352"/>
    </location>
</feature>
<dbReference type="Pfam" id="PF00646">
    <property type="entry name" value="F-box"/>
    <property type="match status" value="1"/>
</dbReference>
<dbReference type="CDD" id="cd09917">
    <property type="entry name" value="F-box_SF"/>
    <property type="match status" value="1"/>
</dbReference>
<dbReference type="InterPro" id="IPR032675">
    <property type="entry name" value="LRR_dom_sf"/>
</dbReference>
<evidence type="ECO:0000313" key="3">
    <source>
        <dbReference type="EMBL" id="KAL2048445.1"/>
    </source>
</evidence>
<keyword evidence="4" id="KW-1185">Reference proteome</keyword>
<comment type="caution">
    <text evidence="3">The sequence shown here is derived from an EMBL/GenBank/DDBJ whole genome shotgun (WGS) entry which is preliminary data.</text>
</comment>
<dbReference type="SUPFAM" id="SSF81383">
    <property type="entry name" value="F-box domain"/>
    <property type="match status" value="1"/>
</dbReference>
<proteinExistence type="predicted"/>
<accession>A0ABR4ASK1</accession>
<dbReference type="Proteomes" id="UP001590950">
    <property type="component" value="Unassembled WGS sequence"/>
</dbReference>
<evidence type="ECO:0000259" key="2">
    <source>
        <dbReference type="PROSITE" id="PS50181"/>
    </source>
</evidence>
<evidence type="ECO:0000256" key="1">
    <source>
        <dbReference type="SAM" id="MobiDB-lite"/>
    </source>
</evidence>